<gene>
    <name evidence="1" type="ORF">GCM10018781_67910</name>
</gene>
<comment type="caution">
    <text evidence="1">The sequence shown here is derived from an EMBL/GenBank/DDBJ whole genome shotgun (WGS) entry which is preliminary data.</text>
</comment>
<reference evidence="1" key="1">
    <citation type="journal article" date="2014" name="Int. J. Syst. Evol. Microbiol.">
        <title>Complete genome sequence of Corynebacterium casei LMG S-19264T (=DSM 44701T), isolated from a smear-ripened cheese.</title>
        <authorList>
            <consortium name="US DOE Joint Genome Institute (JGI-PGF)"/>
            <person name="Walter F."/>
            <person name="Albersmeier A."/>
            <person name="Kalinowski J."/>
            <person name="Ruckert C."/>
        </authorList>
    </citation>
    <scope>NUCLEOTIDE SEQUENCE</scope>
    <source>
        <strain evidence="1">JCM 4646</strain>
    </source>
</reference>
<dbReference type="Proteomes" id="UP000617734">
    <property type="component" value="Unassembled WGS sequence"/>
</dbReference>
<dbReference type="EMBL" id="BNBO01000059">
    <property type="protein sequence ID" value="GHH82616.1"/>
    <property type="molecule type" value="Genomic_DNA"/>
</dbReference>
<dbReference type="RefSeq" id="WP_190214758.1">
    <property type="nucleotide sequence ID" value="NZ_BNBO01000059.1"/>
</dbReference>
<evidence type="ECO:0000313" key="2">
    <source>
        <dbReference type="Proteomes" id="UP000617734"/>
    </source>
</evidence>
<sequence>MDNTSHPVLRQVPFPFPDGRFPHDLGAVVQRTVAEGHLPALVVVHDSDGDWLVGDGVNDPNLPDASGVYCLASLVQDDATLAGTAALQPGFAAYRDGPGLPWTVEPFSFDDEDEPDT</sequence>
<reference evidence="1" key="2">
    <citation type="submission" date="2020-09" db="EMBL/GenBank/DDBJ databases">
        <authorList>
            <person name="Sun Q."/>
            <person name="Ohkuma M."/>
        </authorList>
    </citation>
    <scope>NUCLEOTIDE SEQUENCE</scope>
    <source>
        <strain evidence="1">JCM 4646</strain>
    </source>
</reference>
<protein>
    <submittedName>
        <fullName evidence="1">Uncharacterized protein</fullName>
    </submittedName>
</protein>
<accession>A0A919L4Q1</accession>
<dbReference type="GeneID" id="95357058"/>
<name>A0A919L4Q1_9ACTN</name>
<evidence type="ECO:0000313" key="1">
    <source>
        <dbReference type="EMBL" id="GHH82616.1"/>
    </source>
</evidence>
<proteinExistence type="predicted"/>
<dbReference type="AlphaFoldDB" id="A0A919L4Q1"/>
<keyword evidence="2" id="KW-1185">Reference proteome</keyword>
<organism evidence="1 2">
    <name type="scientific">Kitasatospora indigofera</name>
    <dbReference type="NCBI Taxonomy" id="67307"/>
    <lineage>
        <taxon>Bacteria</taxon>
        <taxon>Bacillati</taxon>
        <taxon>Actinomycetota</taxon>
        <taxon>Actinomycetes</taxon>
        <taxon>Kitasatosporales</taxon>
        <taxon>Streptomycetaceae</taxon>
        <taxon>Kitasatospora</taxon>
    </lineage>
</organism>